<evidence type="ECO:0000313" key="3">
    <source>
        <dbReference type="EMBL" id="VAH05379.1"/>
    </source>
</evidence>
<keyword evidence="4" id="KW-1185">Reference proteome</keyword>
<dbReference type="AlphaFoldDB" id="A0A9R0UYB7"/>
<dbReference type="InterPro" id="IPR007321">
    <property type="entry name" value="Transposase_28"/>
</dbReference>
<name>A0A9R0UYB7_TRITD</name>
<reference evidence="3 4" key="1">
    <citation type="submission" date="2017-09" db="EMBL/GenBank/DDBJ databases">
        <authorList>
            <consortium name="International Durum Wheat Genome Sequencing Consortium (IDWGSC)"/>
            <person name="Milanesi L."/>
        </authorList>
    </citation>
    <scope>NUCLEOTIDE SEQUENCE [LARGE SCALE GENOMIC DNA]</scope>
    <source>
        <strain evidence="4">cv. Svevo</strain>
    </source>
</reference>
<feature type="domain" description="Transposase (putative) gypsy type" evidence="2">
    <location>
        <begin position="85"/>
        <end position="152"/>
    </location>
</feature>
<dbReference type="PANTHER" id="PTHR33026:SF7">
    <property type="entry name" value="OS03G0100275 PROTEIN"/>
    <property type="match status" value="1"/>
</dbReference>
<evidence type="ECO:0000259" key="2">
    <source>
        <dbReference type="Pfam" id="PF04195"/>
    </source>
</evidence>
<evidence type="ECO:0000256" key="1">
    <source>
        <dbReference type="SAM" id="MobiDB-lite"/>
    </source>
</evidence>
<feature type="compositionally biased region" description="Basic residues" evidence="1">
    <location>
        <begin position="14"/>
        <end position="23"/>
    </location>
</feature>
<dbReference type="Proteomes" id="UP000324705">
    <property type="component" value="Chromosome 1A"/>
</dbReference>
<gene>
    <name evidence="3" type="ORF">TRITD_1Av1G120600</name>
</gene>
<dbReference type="Gramene" id="TRITD1Av1G120600.1">
    <property type="protein sequence ID" value="TRITD1Av1G120600.1"/>
    <property type="gene ID" value="TRITD1Av1G120600"/>
</dbReference>
<proteinExistence type="predicted"/>
<protein>
    <recommendedName>
        <fullName evidence="2">Transposase (putative) gypsy type domain-containing protein</fullName>
    </recommendedName>
</protein>
<feature type="compositionally biased region" description="Basic and acidic residues" evidence="1">
    <location>
        <begin position="1"/>
        <end position="13"/>
    </location>
</feature>
<sequence>MVKEKTAALERAKKATARSKGKATSRGGSSSRTSLPKGWIQGDWIHSRISQEDLDDLAEGGLIPYDSAWLPGKESEPQPREGERVLLATHVDRGFSLPPHPFFRGFLNFFGAQLHHFTPNSIVYLAAFISLCENFLGCRPHWGLFKHIFTCRSQTVKKANPSDERTQVIQMCGGLASRRGEKAPFRP</sequence>
<dbReference type="PANTHER" id="PTHR33026">
    <property type="entry name" value="OS06G0360600 PROTEIN"/>
    <property type="match status" value="1"/>
</dbReference>
<accession>A0A9R0UYB7</accession>
<feature type="compositionally biased region" description="Low complexity" evidence="1">
    <location>
        <begin position="24"/>
        <end position="34"/>
    </location>
</feature>
<dbReference type="Pfam" id="PF04195">
    <property type="entry name" value="Transposase_28"/>
    <property type="match status" value="1"/>
</dbReference>
<organism evidence="3 4">
    <name type="scientific">Triticum turgidum subsp. durum</name>
    <name type="common">Durum wheat</name>
    <name type="synonym">Triticum durum</name>
    <dbReference type="NCBI Taxonomy" id="4567"/>
    <lineage>
        <taxon>Eukaryota</taxon>
        <taxon>Viridiplantae</taxon>
        <taxon>Streptophyta</taxon>
        <taxon>Embryophyta</taxon>
        <taxon>Tracheophyta</taxon>
        <taxon>Spermatophyta</taxon>
        <taxon>Magnoliopsida</taxon>
        <taxon>Liliopsida</taxon>
        <taxon>Poales</taxon>
        <taxon>Poaceae</taxon>
        <taxon>BOP clade</taxon>
        <taxon>Pooideae</taxon>
        <taxon>Triticodae</taxon>
        <taxon>Triticeae</taxon>
        <taxon>Triticinae</taxon>
        <taxon>Triticum</taxon>
    </lineage>
</organism>
<evidence type="ECO:0000313" key="4">
    <source>
        <dbReference type="Proteomes" id="UP000324705"/>
    </source>
</evidence>
<dbReference type="EMBL" id="LT934111">
    <property type="protein sequence ID" value="VAH05379.1"/>
    <property type="molecule type" value="Genomic_DNA"/>
</dbReference>
<feature type="region of interest" description="Disordered" evidence="1">
    <location>
        <begin position="1"/>
        <end position="38"/>
    </location>
</feature>